<organism evidence="2 3">
    <name type="scientific">Clostridium perfringens</name>
    <dbReference type="NCBI Taxonomy" id="1502"/>
    <lineage>
        <taxon>Bacteria</taxon>
        <taxon>Bacillati</taxon>
        <taxon>Bacillota</taxon>
        <taxon>Clostridia</taxon>
        <taxon>Eubacteriales</taxon>
        <taxon>Clostridiaceae</taxon>
        <taxon>Clostridium</taxon>
    </lineage>
</organism>
<reference evidence="2 3" key="1">
    <citation type="submission" date="2020-02" db="EMBL/GenBank/DDBJ databases">
        <title>Genomic Insights into the Phylogeny and Genetic Plasticity of the Human and Animal Enteric Pathogen Clostridium perfringens.</title>
        <authorList>
            <person name="Feng Y."/>
            <person name="Hu Y."/>
        </authorList>
    </citation>
    <scope>NUCLEOTIDE SEQUENCE [LARGE SCALE GENOMIC DNA]</scope>
    <source>
        <strain evidence="2 3">CP-40</strain>
    </source>
</reference>
<dbReference type="InterPro" id="IPR001387">
    <property type="entry name" value="Cro/C1-type_HTH"/>
</dbReference>
<dbReference type="SUPFAM" id="SSF47413">
    <property type="entry name" value="lambda repressor-like DNA-binding domains"/>
    <property type="match status" value="1"/>
</dbReference>
<dbReference type="PROSITE" id="PS50943">
    <property type="entry name" value="HTH_CROC1"/>
    <property type="match status" value="1"/>
</dbReference>
<proteinExistence type="predicted"/>
<dbReference type="InterPro" id="IPR010982">
    <property type="entry name" value="Lambda_DNA-bd_dom_sf"/>
</dbReference>
<accession>A0AAP7BWM3</accession>
<dbReference type="SMART" id="SM00530">
    <property type="entry name" value="HTH_XRE"/>
    <property type="match status" value="1"/>
</dbReference>
<protein>
    <submittedName>
        <fullName evidence="2">Helix-turn-helix transcriptional regulator</fullName>
    </submittedName>
</protein>
<dbReference type="Gene3D" id="1.10.260.40">
    <property type="entry name" value="lambda repressor-like DNA-binding domains"/>
    <property type="match status" value="1"/>
</dbReference>
<evidence type="ECO:0000313" key="3">
    <source>
        <dbReference type="Proteomes" id="UP000481454"/>
    </source>
</evidence>
<dbReference type="GO" id="GO:0003677">
    <property type="term" value="F:DNA binding"/>
    <property type="evidence" value="ECO:0007669"/>
    <property type="project" value="InterPro"/>
</dbReference>
<gene>
    <name evidence="2" type="ORF">G6Z34_13130</name>
</gene>
<name>A0AAP7BWM3_CLOPF</name>
<dbReference type="AlphaFoldDB" id="A0AAP7BWM3"/>
<feature type="domain" description="HTH cro/C1-type" evidence="1">
    <location>
        <begin position="3"/>
        <end position="58"/>
    </location>
</feature>
<dbReference type="EMBL" id="JAALLZ010000006">
    <property type="protein sequence ID" value="NGU31028.1"/>
    <property type="molecule type" value="Genomic_DNA"/>
</dbReference>
<dbReference type="Pfam" id="PF13443">
    <property type="entry name" value="HTH_26"/>
    <property type="match status" value="1"/>
</dbReference>
<dbReference type="Proteomes" id="UP000481454">
    <property type="component" value="Unassembled WGS sequence"/>
</dbReference>
<sequence length="78" mass="9229">MKLHMLLAEHRMTQKELSKATGIRQATISAYASNNYKHIVREHIDILCDYFNCDLTDLIELDRSERKPVFHNKKEINK</sequence>
<evidence type="ECO:0000313" key="2">
    <source>
        <dbReference type="EMBL" id="NGU31028.1"/>
    </source>
</evidence>
<evidence type="ECO:0000259" key="1">
    <source>
        <dbReference type="PROSITE" id="PS50943"/>
    </source>
</evidence>
<dbReference type="CDD" id="cd00093">
    <property type="entry name" value="HTH_XRE"/>
    <property type="match status" value="1"/>
</dbReference>
<comment type="caution">
    <text evidence="2">The sequence shown here is derived from an EMBL/GenBank/DDBJ whole genome shotgun (WGS) entry which is preliminary data.</text>
</comment>